<dbReference type="EMBL" id="PYVU01000001">
    <property type="protein sequence ID" value="PTB97994.1"/>
    <property type="molecule type" value="Genomic_DNA"/>
</dbReference>
<name>A0A2T4DW07_9BACT</name>
<organism evidence="1 2">
    <name type="scientific">Marivirga lumbricoides</name>
    <dbReference type="NCBI Taxonomy" id="1046115"/>
    <lineage>
        <taxon>Bacteria</taxon>
        <taxon>Pseudomonadati</taxon>
        <taxon>Bacteroidota</taxon>
        <taxon>Cytophagia</taxon>
        <taxon>Cytophagales</taxon>
        <taxon>Marivirgaceae</taxon>
        <taxon>Marivirga</taxon>
    </lineage>
</organism>
<protein>
    <submittedName>
        <fullName evidence="1">Uncharacterized protein</fullName>
    </submittedName>
</protein>
<accession>A0A2T4DW07</accession>
<proteinExistence type="predicted"/>
<evidence type="ECO:0000313" key="2">
    <source>
        <dbReference type="Proteomes" id="UP000240608"/>
    </source>
</evidence>
<dbReference type="Proteomes" id="UP000240608">
    <property type="component" value="Unassembled WGS sequence"/>
</dbReference>
<dbReference type="AlphaFoldDB" id="A0A2T4DW07"/>
<sequence>MKLDLNKLYVVYSPTKHAEKVDVFDGRPDTLQGLFNQVRGGLKIENIHAIYTTAAEAKKEAAKLLTKQGHKVRTTSSVKKGHGFAIFGSEVKASDKYKVQSKPKVYITKKAAMIALNKMLKKGWKRSELKILRY</sequence>
<comment type="caution">
    <text evidence="1">The sequence shown here is derived from an EMBL/GenBank/DDBJ whole genome shotgun (WGS) entry which is preliminary data.</text>
</comment>
<reference evidence="1 2" key="1">
    <citation type="submission" date="2018-03" db="EMBL/GenBank/DDBJ databases">
        <title>Cross-interface Injection: A General Nanoliter Liquid Handling Method Applied to Single Cells Genome Amplification Automated Nanoliter Liquid Handling Applied to Single Cell Multiple Displacement Amplification.</title>
        <authorList>
            <person name="Yun J."/>
            <person name="Xu P."/>
            <person name="Xu J."/>
            <person name="Dai X."/>
            <person name="Wang Y."/>
            <person name="Zheng X."/>
            <person name="Cao C."/>
            <person name="Yi Q."/>
            <person name="Zhu Y."/>
            <person name="Wang L."/>
            <person name="Dong Z."/>
            <person name="Huang Y."/>
            <person name="Huang L."/>
            <person name="Du W."/>
        </authorList>
    </citation>
    <scope>NUCLEOTIDE SEQUENCE [LARGE SCALE GENOMIC DNA]</scope>
    <source>
        <strain evidence="1 2">Z-D1-2</strain>
    </source>
</reference>
<evidence type="ECO:0000313" key="1">
    <source>
        <dbReference type="EMBL" id="PTB97994.1"/>
    </source>
</evidence>
<gene>
    <name evidence="1" type="ORF">C9994_00105</name>
</gene>